<protein>
    <submittedName>
        <fullName evidence="2">13197_t:CDS:1</fullName>
    </submittedName>
</protein>
<feature type="region of interest" description="Disordered" evidence="1">
    <location>
        <begin position="138"/>
        <end position="168"/>
    </location>
</feature>
<evidence type="ECO:0000313" key="3">
    <source>
        <dbReference type="Proteomes" id="UP000789901"/>
    </source>
</evidence>
<feature type="non-terminal residue" evidence="2">
    <location>
        <position position="418"/>
    </location>
</feature>
<evidence type="ECO:0000313" key="2">
    <source>
        <dbReference type="EMBL" id="CAG8813119.1"/>
    </source>
</evidence>
<organism evidence="2 3">
    <name type="scientific">Gigaspora margarita</name>
    <dbReference type="NCBI Taxonomy" id="4874"/>
    <lineage>
        <taxon>Eukaryota</taxon>
        <taxon>Fungi</taxon>
        <taxon>Fungi incertae sedis</taxon>
        <taxon>Mucoromycota</taxon>
        <taxon>Glomeromycotina</taxon>
        <taxon>Glomeromycetes</taxon>
        <taxon>Diversisporales</taxon>
        <taxon>Gigasporaceae</taxon>
        <taxon>Gigaspora</taxon>
    </lineage>
</organism>
<sequence length="418" mass="48310">MAEKEIINISIKLFWDDNSSATFNGPLEFTTTLNHGCTTIKNLDIPSTVLLNGKSYQRIADEPIHSDIYNLLNNISLEEEANTAQQSEDNQKSISKFFKATKRNQVVNSRENIHKEQDEIIDDNGEPSKVNEQLSEIQVEADDQQSDDPPFPEKNSKPLKDESTSSDATIEELQLSTRLLNNNFEIVQKNKLIVYGNKLFSKNKSIEDLLITNFSHLFNNINVINYSFLPLPSYSLNMELLKNYFKEWASQYGQLKSTKTEVEEKMLKLLYELRGTYLTLLVMLAEEYKRDKNRYSTHKTLRGFVNKKVKSILGISKRHEQRYWVGTWRLIELLNITHCPVSILIESDLTVRYLMRNANYDQFLQSLLNNVEINHEAPKFSESLILRGRNDGGVNIRGCIRGVEVVIQCKNYKEEKPI</sequence>
<dbReference type="EMBL" id="CAJVQB010028834">
    <property type="protein sequence ID" value="CAG8813119.1"/>
    <property type="molecule type" value="Genomic_DNA"/>
</dbReference>
<accession>A0ABN7W2M7</accession>
<comment type="caution">
    <text evidence="2">The sequence shown here is derived from an EMBL/GenBank/DDBJ whole genome shotgun (WGS) entry which is preliminary data.</text>
</comment>
<evidence type="ECO:0000256" key="1">
    <source>
        <dbReference type="SAM" id="MobiDB-lite"/>
    </source>
</evidence>
<name>A0ABN7W2M7_GIGMA</name>
<dbReference type="Proteomes" id="UP000789901">
    <property type="component" value="Unassembled WGS sequence"/>
</dbReference>
<keyword evidence="3" id="KW-1185">Reference proteome</keyword>
<feature type="non-terminal residue" evidence="2">
    <location>
        <position position="1"/>
    </location>
</feature>
<feature type="compositionally biased region" description="Basic and acidic residues" evidence="1">
    <location>
        <begin position="154"/>
        <end position="163"/>
    </location>
</feature>
<feature type="region of interest" description="Disordered" evidence="1">
    <location>
        <begin position="108"/>
        <end position="127"/>
    </location>
</feature>
<gene>
    <name evidence="2" type="ORF">GMARGA_LOCUS25706</name>
</gene>
<reference evidence="2 3" key="1">
    <citation type="submission" date="2021-06" db="EMBL/GenBank/DDBJ databases">
        <authorList>
            <person name="Kallberg Y."/>
            <person name="Tangrot J."/>
            <person name="Rosling A."/>
        </authorList>
    </citation>
    <scope>NUCLEOTIDE SEQUENCE [LARGE SCALE GENOMIC DNA]</scope>
    <source>
        <strain evidence="2 3">120-4 pot B 10/14</strain>
    </source>
</reference>
<proteinExistence type="predicted"/>